<dbReference type="Gene3D" id="1.10.390.10">
    <property type="entry name" value="Neutral Protease Domain 2"/>
    <property type="match status" value="1"/>
</dbReference>
<feature type="compositionally biased region" description="Low complexity" evidence="9">
    <location>
        <begin position="1685"/>
        <end position="1696"/>
    </location>
</feature>
<dbReference type="GO" id="GO:0006367">
    <property type="term" value="P:transcription initiation at RNA polymerase II promoter"/>
    <property type="evidence" value="ECO:0007669"/>
    <property type="project" value="TreeGrafter"/>
</dbReference>
<dbReference type="GO" id="GO:0000976">
    <property type="term" value="F:transcription cis-regulatory region binding"/>
    <property type="evidence" value="ECO:0007669"/>
    <property type="project" value="TreeGrafter"/>
</dbReference>
<dbReference type="STRING" id="669874.A0A1E4U1Z8"/>
<evidence type="ECO:0000313" key="13">
    <source>
        <dbReference type="Proteomes" id="UP000094236"/>
    </source>
</evidence>
<dbReference type="GO" id="GO:0003682">
    <property type="term" value="F:chromatin binding"/>
    <property type="evidence" value="ECO:0007669"/>
    <property type="project" value="TreeGrafter"/>
</dbReference>
<evidence type="ECO:0000259" key="10">
    <source>
        <dbReference type="Pfam" id="PF25316"/>
    </source>
</evidence>
<dbReference type="Pfam" id="PF25577">
    <property type="entry name" value="TPR_TAF2_C"/>
    <property type="match status" value="1"/>
</dbReference>
<gene>
    <name evidence="12" type="ORF">PACTADRAFT_63704</name>
</gene>
<evidence type="ECO:0000256" key="6">
    <source>
        <dbReference type="ARBA" id="ARBA00023242"/>
    </source>
</evidence>
<keyword evidence="4" id="KW-0805">Transcription regulation</keyword>
<dbReference type="SUPFAM" id="SSF55486">
    <property type="entry name" value="Metalloproteases ('zincins'), catalytic domain"/>
    <property type="match status" value="1"/>
</dbReference>
<feature type="region of interest" description="Disordered" evidence="9">
    <location>
        <begin position="1415"/>
        <end position="1452"/>
    </location>
</feature>
<dbReference type="EMBL" id="KV454011">
    <property type="protein sequence ID" value="ODV98012.1"/>
    <property type="molecule type" value="Genomic_DNA"/>
</dbReference>
<evidence type="ECO:0000259" key="11">
    <source>
        <dbReference type="Pfam" id="PF25577"/>
    </source>
</evidence>
<sequence length="1711" mass="194536">MPTLPYDYPSISSLHQTPTLGRRHKSSVNNEVTSRQLLRIAHQKVNLDVDLSNQSIVGETEITVLPLDAKLKKVKLDCRNVNIQEVFVNNQRVNYKYTDFNQNNEFFINHHDVESINTDDNMSGFKYNPFHDITSKSLTVNQHHFYKGKFHPLFANTNHLSGLNINTDPAIASQNPQYTPLLLTNTEELVIYLPENLKLKAQDVNELNFSPSKSNHNTPHSMGIFQEQVYTSISIKINYEIKNPKNGILFNGGLQTQIPKDKWFCHTINNDFGCSASSWVPCIDNLYEKATWDITLSFPKTVGDIGESKIIGTKAAEIALKKQQRNQDDDDENEEEEEDVDNEDGDEGHKTQENVGIDWRRELVVASPEMLNYKEFPHPIDLSKKVVSFQIYNPIAPQHLGFAIGPFEKWPLINLTENPTSYEEETNNISNSANTVPFTIYHLPNRKDEVLNTCIFLYKALDFYSKEFGSFPFNSFSMIFLENLSSDSCSFAGLSIINDNFLYSANKIEPIFSVTEFLAENFAQQWSGINVLPKTHNDFWCVIGISQFMASQFLKTLFGVNEYKYRNKQKCDLICEQDIGKRPLANQFFEFPINDSTDFQFLKLKSSLVLFILDRRMTKTDKSFGLSRVIPKIFLQAMSNDLFAGNCLSTHHFKHVCEKVNHNRLDNFFSNWVYSSGTPVFRVTQRFNKKRMIIEMGIRQVQVQELNHRNEDGMITANIGNESRHGDDNFVSDAMNYIENDDSDFNVPAVFQGPMTIRIHEADGTPYEHIVDLKEGFTKLDIQYNTKYRRFRRGKRKAQDDANNFDDEEEEMITHQRQQLQVQETEEKVNRLGDVLISPEEITEWNLQEWTKEDEENQANEAFEWVRIDADFEWICKIHMNQSDYMFQSQLQQDRDVEAQIDSVRFFSNAIKPSSLYSSILVRTLMDERYFYGVRLEAAMGLAKFAKEEVGFIGMKHLLKAFHELYCFKTNYIPLPNDFSNFTKFFVLKIIPKALSSIKLSNGESPIEIRKILLNLLKYNDNLNNQFEDCFYIAIIIQSLFTAIQNSGGFLIDRETGDKEVVNFLQEANDEISRILKLDKYLPSYHNIITLAILKEKIKLARLGLCKLSHKELIAYTNPALGADIRLLAFEGLLILGGLKNTPILNYFFTVAKLDKSPRIKSGLFNILAKVISVAAIHGTPSVLDDEEFEQVYHQQEVDNNTTEGNGGSGVIFIEDGSNKNELNSRRDAFARATISGAIEILRRDYSFGTTLRKQIWDSLHSCLIDIHSKRNLFDICDILYVPKDSFTITLESIPSDRKIVAKIGKVNIEDESVLNDDNNSHNNINEEEGKVPSQKKVFEIILKRQSRLKIQVPKLIINDSNVKKEKKQAISIKIPSHSRKNSSVKEEVPTTQSIPKLKLDLKARASAAPVLPPVNLKIKTPNTGTATSKAPSATPSATPSVPPVTSKAKGKSKLNMNSNVVLKFQKQSSLTRLKEWNSKLPKIINSEIIRSSKNAPLRYVRIINNSNHKKLILSSDQFQEISEPVQLKSKNSSDSSSLVTVDRKMSSTKPSIQIKIKTKKSDQTLKKSSKTEAPSKNLANGIQASTNPKLLPEILNDKKTEDGEISPLNNTDPVPSPSSHLLLPPSSDPTTKERHKKSPSPLTTVGASNETEDIKDTDNNKKEESSSGVSPSLPPPLPSPPLPAQQQQQQQQQQQNKTLKLKINLGNRKP</sequence>
<feature type="compositionally biased region" description="Acidic residues" evidence="9">
    <location>
        <begin position="328"/>
        <end position="346"/>
    </location>
</feature>
<evidence type="ECO:0000256" key="8">
    <source>
        <dbReference type="ARBA" id="ARBA00076306"/>
    </source>
</evidence>
<feature type="domain" description="Transcription initiation factor TFIID subunit 2 Ig-like" evidence="10">
    <location>
        <begin position="676"/>
        <end position="882"/>
    </location>
</feature>
<evidence type="ECO:0000256" key="4">
    <source>
        <dbReference type="ARBA" id="ARBA00023015"/>
    </source>
</evidence>
<protein>
    <recommendedName>
        <fullName evidence="3">Transcription initiation factor TFIID subunit 2</fullName>
    </recommendedName>
    <alternativeName>
        <fullName evidence="8">TBP-associated factor 2</fullName>
    </alternativeName>
</protein>
<comment type="function">
    <text evidence="7">Functions as a component of the DNA-binding general transcription factor complex TFIID. Binding of TFIID to a promoter (with or without TATA element) is the initial step in pre-initiation complex (PIC) formation. TFIID plays a key role in the regulation of gene expression by RNA polymerase II through different activities such as transcription activator interaction, core promoter recognition and selectivity, TFIIA and TFIIB interaction, chromatin modification (histone acetylation by TAF1), facilitation of DNA opening and initiation of transcription.</text>
</comment>
<comment type="similarity">
    <text evidence="2">Belongs to the TAF2 family.</text>
</comment>
<feature type="compositionally biased region" description="Low complexity" evidence="9">
    <location>
        <begin position="1426"/>
        <end position="1448"/>
    </location>
</feature>
<evidence type="ECO:0000256" key="1">
    <source>
        <dbReference type="ARBA" id="ARBA00004123"/>
    </source>
</evidence>
<feature type="compositionally biased region" description="Basic and acidic residues" evidence="9">
    <location>
        <begin position="1653"/>
        <end position="1666"/>
    </location>
</feature>
<dbReference type="InterPro" id="IPR037813">
    <property type="entry name" value="TAF2"/>
</dbReference>
<accession>A0A1E4U1Z8</accession>
<dbReference type="InterPro" id="IPR027268">
    <property type="entry name" value="Peptidase_M4/M1_CTD_sf"/>
</dbReference>
<feature type="compositionally biased region" description="Polar residues" evidence="9">
    <location>
        <begin position="1572"/>
        <end position="1589"/>
    </location>
</feature>
<dbReference type="Gene3D" id="2.60.40.1730">
    <property type="entry name" value="tricorn interacting facor f3 domain"/>
    <property type="match status" value="1"/>
</dbReference>
<dbReference type="InterPro" id="IPR057991">
    <property type="entry name" value="TPR_TAF2_C"/>
</dbReference>
<organism evidence="12 13">
    <name type="scientific">Pachysolen tannophilus NRRL Y-2460</name>
    <dbReference type="NCBI Taxonomy" id="669874"/>
    <lineage>
        <taxon>Eukaryota</taxon>
        <taxon>Fungi</taxon>
        <taxon>Dikarya</taxon>
        <taxon>Ascomycota</taxon>
        <taxon>Saccharomycotina</taxon>
        <taxon>Pichiomycetes</taxon>
        <taxon>Pachysolenaceae</taxon>
        <taxon>Pachysolen</taxon>
    </lineage>
</organism>
<dbReference type="PANTHER" id="PTHR15137">
    <property type="entry name" value="TRANSCRIPTION INITIATION FACTOR TFIID"/>
    <property type="match status" value="1"/>
</dbReference>
<reference evidence="13" key="1">
    <citation type="submission" date="2016-05" db="EMBL/GenBank/DDBJ databases">
        <title>Comparative genomics of biotechnologically important yeasts.</title>
        <authorList>
            <consortium name="DOE Joint Genome Institute"/>
            <person name="Riley R."/>
            <person name="Haridas S."/>
            <person name="Wolfe K.H."/>
            <person name="Lopes M.R."/>
            <person name="Hittinger C.T."/>
            <person name="Goker M."/>
            <person name="Salamov A."/>
            <person name="Wisecaver J."/>
            <person name="Long T.M."/>
            <person name="Aerts A.L."/>
            <person name="Barry K."/>
            <person name="Choi C."/>
            <person name="Clum A."/>
            <person name="Coughlan A.Y."/>
            <person name="Deshpande S."/>
            <person name="Douglass A.P."/>
            <person name="Hanson S.J."/>
            <person name="Klenk H.-P."/>
            <person name="Labutti K."/>
            <person name="Lapidus A."/>
            <person name="Lindquist E."/>
            <person name="Lipzen A."/>
            <person name="Meier-Kolthoff J.P."/>
            <person name="Ohm R.A."/>
            <person name="Otillar R.P."/>
            <person name="Pangilinan J."/>
            <person name="Peng Y."/>
            <person name="Rokas A."/>
            <person name="Rosa C.A."/>
            <person name="Scheuner C."/>
            <person name="Sibirny A.A."/>
            <person name="Slot J.C."/>
            <person name="Stielow J.B."/>
            <person name="Sun H."/>
            <person name="Kurtzman C.P."/>
            <person name="Blackwell M."/>
            <person name="Grigoriev I.V."/>
            <person name="Jeffries T.W."/>
        </authorList>
    </citation>
    <scope>NUCLEOTIDE SEQUENCE [LARGE SCALE GENOMIC DNA]</scope>
    <source>
        <strain evidence="13">NRRL Y-2460</strain>
    </source>
</reference>
<feature type="region of interest" description="Disordered" evidence="9">
    <location>
        <begin position="1525"/>
        <end position="1711"/>
    </location>
</feature>
<feature type="region of interest" description="Disordered" evidence="9">
    <location>
        <begin position="321"/>
        <end position="353"/>
    </location>
</feature>
<feature type="compositionally biased region" description="Low complexity" evidence="9">
    <location>
        <begin position="1529"/>
        <end position="1538"/>
    </location>
</feature>
<keyword evidence="6" id="KW-0539">Nucleus</keyword>
<evidence type="ECO:0000256" key="9">
    <source>
        <dbReference type="SAM" id="MobiDB-lite"/>
    </source>
</evidence>
<proteinExistence type="inferred from homology"/>
<dbReference type="GO" id="GO:0005669">
    <property type="term" value="C:transcription factor TFIID complex"/>
    <property type="evidence" value="ECO:0007669"/>
    <property type="project" value="InterPro"/>
</dbReference>
<dbReference type="SUPFAM" id="SSF63737">
    <property type="entry name" value="Leukotriene A4 hydrolase N-terminal domain"/>
    <property type="match status" value="1"/>
</dbReference>
<evidence type="ECO:0000256" key="2">
    <source>
        <dbReference type="ARBA" id="ARBA00010937"/>
    </source>
</evidence>
<dbReference type="GO" id="GO:0016251">
    <property type="term" value="F:RNA polymerase II general transcription initiation factor activity"/>
    <property type="evidence" value="ECO:0007669"/>
    <property type="project" value="TreeGrafter"/>
</dbReference>
<name>A0A1E4U1Z8_PACTA</name>
<dbReference type="Pfam" id="PF25316">
    <property type="entry name" value="TAF2_3rd"/>
    <property type="match status" value="1"/>
</dbReference>
<dbReference type="FunFam" id="1.10.390.10:FF:000011">
    <property type="entry name" value="Transcription initiation factor TFIID subunit"/>
    <property type="match status" value="1"/>
</dbReference>
<evidence type="ECO:0000256" key="3">
    <source>
        <dbReference type="ARBA" id="ARBA00017363"/>
    </source>
</evidence>
<dbReference type="Proteomes" id="UP000094236">
    <property type="component" value="Unassembled WGS sequence"/>
</dbReference>
<dbReference type="CDD" id="cd09839">
    <property type="entry name" value="M1_like_TAF2"/>
    <property type="match status" value="1"/>
</dbReference>
<dbReference type="InterPro" id="IPR042097">
    <property type="entry name" value="Aminopeptidase_N-like_N_sf"/>
</dbReference>
<comment type="subcellular location">
    <subcellularLocation>
        <location evidence="1">Nucleus</location>
    </subcellularLocation>
</comment>
<keyword evidence="13" id="KW-1185">Reference proteome</keyword>
<keyword evidence="5" id="KW-0804">Transcription</keyword>
<feature type="domain" description="Transcription initiation factor TFIID subunit 2 TPR repeats" evidence="11">
    <location>
        <begin position="884"/>
        <end position="1173"/>
    </location>
</feature>
<dbReference type="OrthoDB" id="308861at2759"/>
<evidence type="ECO:0000256" key="5">
    <source>
        <dbReference type="ARBA" id="ARBA00023163"/>
    </source>
</evidence>
<feature type="compositionally biased region" description="Polar residues" evidence="9">
    <location>
        <begin position="1641"/>
        <end position="1650"/>
    </location>
</feature>
<evidence type="ECO:0000313" key="12">
    <source>
        <dbReference type="EMBL" id="ODV98012.1"/>
    </source>
</evidence>
<dbReference type="PANTHER" id="PTHR15137:SF9">
    <property type="entry name" value="TRANSCRIPTION INITIATION FACTOR TFIID SUBUNIT 2"/>
    <property type="match status" value="1"/>
</dbReference>
<evidence type="ECO:0000256" key="7">
    <source>
        <dbReference type="ARBA" id="ARBA00025346"/>
    </source>
</evidence>
<feature type="compositionally biased region" description="Pro residues" evidence="9">
    <location>
        <begin position="1673"/>
        <end position="1684"/>
    </location>
</feature>
<dbReference type="InterPro" id="IPR057345">
    <property type="entry name" value="Ig-like_TAF2"/>
</dbReference>